<proteinExistence type="evidence at transcript level"/>
<feature type="chain" id="PRO_5002901860" evidence="1">
    <location>
        <begin position="18"/>
        <end position="117"/>
    </location>
</feature>
<evidence type="ECO:0000313" key="2">
    <source>
        <dbReference type="EMBL" id="ACN37004.1"/>
    </source>
</evidence>
<organism evidence="2">
    <name type="scientific">Zea mays</name>
    <name type="common">Maize</name>
    <dbReference type="NCBI Taxonomy" id="4577"/>
    <lineage>
        <taxon>Eukaryota</taxon>
        <taxon>Viridiplantae</taxon>
        <taxon>Streptophyta</taxon>
        <taxon>Embryophyta</taxon>
        <taxon>Tracheophyta</taxon>
        <taxon>Spermatophyta</taxon>
        <taxon>Magnoliopsida</taxon>
        <taxon>Liliopsida</taxon>
        <taxon>Poales</taxon>
        <taxon>Poaceae</taxon>
        <taxon>PACMAD clade</taxon>
        <taxon>Panicoideae</taxon>
        <taxon>Andropogonodae</taxon>
        <taxon>Andropogoneae</taxon>
        <taxon>Tripsacinae</taxon>
        <taxon>Zea</taxon>
    </lineage>
</organism>
<sequence length="117" mass="13714">MFHNSFIILVIHKFCYFNLFVSLLHYNHQYHADFDICHDLYGLIIEEHVSHLPVEVLSYVISHQVGTITHACLNKKSKCMYLRRELKADRHKSYPDDDDWSLLSVLLCVTSSAKMTT</sequence>
<dbReference type="AlphaFoldDB" id="C0PP88"/>
<evidence type="ECO:0000256" key="1">
    <source>
        <dbReference type="SAM" id="SignalP"/>
    </source>
</evidence>
<name>C0PP88_MAIZE</name>
<keyword evidence="1" id="KW-0732">Signal</keyword>
<feature type="signal peptide" evidence="1">
    <location>
        <begin position="1"/>
        <end position="17"/>
    </location>
</feature>
<reference evidence="2" key="1">
    <citation type="journal article" date="2009" name="PLoS Genet.">
        <title>Sequencing, mapping, and analysis of 27,455 maize full-length cDNAs.</title>
        <authorList>
            <person name="Soderlund C."/>
            <person name="Descour A."/>
            <person name="Kudrna D."/>
            <person name="Bomhoff M."/>
            <person name="Boyd L."/>
            <person name="Currie J."/>
            <person name="Angelova A."/>
            <person name="Collura K."/>
            <person name="Wissotski M."/>
            <person name="Ashley E."/>
            <person name="Morrow D."/>
            <person name="Fernandes J."/>
            <person name="Walbot V."/>
            <person name="Yu Y."/>
        </authorList>
    </citation>
    <scope>NUCLEOTIDE SEQUENCE</scope>
    <source>
        <strain evidence="2">B73</strain>
    </source>
</reference>
<accession>C0PP88</accession>
<protein>
    <submittedName>
        <fullName evidence="2">Uncharacterized protein</fullName>
    </submittedName>
</protein>
<dbReference type="EMBL" id="BT070107">
    <property type="protein sequence ID" value="ACN37004.1"/>
    <property type="molecule type" value="mRNA"/>
</dbReference>